<evidence type="ECO:0000313" key="3">
    <source>
        <dbReference type="Proteomes" id="UP001148018"/>
    </source>
</evidence>
<name>A0A9Q0IUZ7_9TELE</name>
<gene>
    <name evidence="2" type="ORF">NHX12_022933</name>
</gene>
<proteinExistence type="predicted"/>
<reference evidence="2" key="1">
    <citation type="submission" date="2022-07" db="EMBL/GenBank/DDBJ databases">
        <title>Chromosome-level genome of Muraenolepis orangiensis.</title>
        <authorList>
            <person name="Kim J."/>
        </authorList>
    </citation>
    <scope>NUCLEOTIDE SEQUENCE</scope>
    <source>
        <strain evidence="2">KU_S4_2022</strain>
        <tissue evidence="2">Muscle</tissue>
    </source>
</reference>
<protein>
    <recommendedName>
        <fullName evidence="1">Reverse transcriptase domain-containing protein</fullName>
    </recommendedName>
</protein>
<dbReference type="EMBL" id="JANIIK010000038">
    <property type="protein sequence ID" value="KAJ3610843.1"/>
    <property type="molecule type" value="Genomic_DNA"/>
</dbReference>
<organism evidence="2 3">
    <name type="scientific">Muraenolepis orangiensis</name>
    <name type="common">Patagonian moray cod</name>
    <dbReference type="NCBI Taxonomy" id="630683"/>
    <lineage>
        <taxon>Eukaryota</taxon>
        <taxon>Metazoa</taxon>
        <taxon>Chordata</taxon>
        <taxon>Craniata</taxon>
        <taxon>Vertebrata</taxon>
        <taxon>Euteleostomi</taxon>
        <taxon>Actinopterygii</taxon>
        <taxon>Neopterygii</taxon>
        <taxon>Teleostei</taxon>
        <taxon>Neoteleostei</taxon>
        <taxon>Acanthomorphata</taxon>
        <taxon>Zeiogadaria</taxon>
        <taxon>Gadariae</taxon>
        <taxon>Gadiformes</taxon>
        <taxon>Muraenolepidoidei</taxon>
        <taxon>Muraenolepididae</taxon>
        <taxon>Muraenolepis</taxon>
    </lineage>
</organism>
<comment type="caution">
    <text evidence="2">The sequence shown here is derived from an EMBL/GenBank/DDBJ whole genome shotgun (WGS) entry which is preliminary data.</text>
</comment>
<evidence type="ECO:0000313" key="2">
    <source>
        <dbReference type="EMBL" id="KAJ3610843.1"/>
    </source>
</evidence>
<dbReference type="AlphaFoldDB" id="A0A9Q0IUZ7"/>
<dbReference type="Proteomes" id="UP001148018">
    <property type="component" value="Unassembled WGS sequence"/>
</dbReference>
<dbReference type="InterPro" id="IPR000477">
    <property type="entry name" value="RT_dom"/>
</dbReference>
<evidence type="ECO:0000259" key="1">
    <source>
        <dbReference type="Pfam" id="PF00078"/>
    </source>
</evidence>
<sequence length="237" mass="26481">MGAGLSRPIPVQRGIRQGCPISGHLYSLAIEALLCRLRSKLSGLSLPASCGLERPPTLSAHADDVSIFVSSQRDVQCLQDTLSLYERASSARVNWAKSRALLLGRWREQVVPSLPGGLQWETEGLKMSYRGRVLVTNTLVASTLWHRLMALTPPRNLMEDIQREIVDIFWSGRHWVHAAALYLLLAEGGEGLISIQSKRTSFRLRTVSRLFYDCGPSWLNIGKLLLRSVGRFGYKQL</sequence>
<dbReference type="OrthoDB" id="416119at2759"/>
<keyword evidence="3" id="KW-1185">Reference proteome</keyword>
<dbReference type="Pfam" id="PF00078">
    <property type="entry name" value="RVT_1"/>
    <property type="match status" value="1"/>
</dbReference>
<feature type="domain" description="Reverse transcriptase" evidence="1">
    <location>
        <begin position="7"/>
        <end position="102"/>
    </location>
</feature>
<accession>A0A9Q0IUZ7</accession>